<organism evidence="2 3">
    <name type="scientific">Caldovatus sediminis</name>
    <dbReference type="NCBI Taxonomy" id="2041189"/>
    <lineage>
        <taxon>Bacteria</taxon>
        <taxon>Pseudomonadati</taxon>
        <taxon>Pseudomonadota</taxon>
        <taxon>Alphaproteobacteria</taxon>
        <taxon>Acetobacterales</taxon>
        <taxon>Roseomonadaceae</taxon>
        <taxon>Caldovatus</taxon>
    </lineage>
</organism>
<dbReference type="AlphaFoldDB" id="A0A8J2Z7A1"/>
<sequence length="271" mass="31016">MEALPMRLTDAQVRQFHTEGWLFLPDLFSPEEVAVLREEAEAIYREDRPEIWREKSGAPRTAFAAHTYNEAFRILAAHPRMIGPIEQVFGERLYMHQFKINAKAAFTGDVWQWHQDYGTWARDDGMPEPRAMNISVFLDEVMPINGPLMLIPRSHRHGVLEAGHDTETTSYPLWTLDEATVTRLVEEGGIVAPTGRPGGMLMFHGNLVHGSAPNITPYPRKIVYLTLNAVSNRIRRPTRPEWIAHRDFAPIEPVADDALLRYARSRRQEAE</sequence>
<comment type="cofactor">
    <cofactor evidence="1">
        <name>Fe(2+)</name>
        <dbReference type="ChEBI" id="CHEBI:29033"/>
    </cofactor>
</comment>
<dbReference type="InterPro" id="IPR008775">
    <property type="entry name" value="Phytyl_CoA_dOase-like"/>
</dbReference>
<comment type="caution">
    <text evidence="2">The sequence shown here is derived from an EMBL/GenBank/DDBJ whole genome shotgun (WGS) entry which is preliminary data.</text>
</comment>
<evidence type="ECO:0000313" key="3">
    <source>
        <dbReference type="Proteomes" id="UP000597507"/>
    </source>
</evidence>
<accession>A0A8J2Z7A1</accession>
<dbReference type="Gene3D" id="2.60.120.620">
    <property type="entry name" value="q2cbj1_9rhob like domain"/>
    <property type="match status" value="1"/>
</dbReference>
<dbReference type="GO" id="GO:0005506">
    <property type="term" value="F:iron ion binding"/>
    <property type="evidence" value="ECO:0007669"/>
    <property type="project" value="UniProtKB-ARBA"/>
</dbReference>
<dbReference type="Proteomes" id="UP000597507">
    <property type="component" value="Unassembled WGS sequence"/>
</dbReference>
<dbReference type="PANTHER" id="PTHR20883:SF48">
    <property type="entry name" value="ECTOINE DIOXYGENASE"/>
    <property type="match status" value="1"/>
</dbReference>
<keyword evidence="3" id="KW-1185">Reference proteome</keyword>
<dbReference type="GO" id="GO:0016706">
    <property type="term" value="F:2-oxoglutarate-dependent dioxygenase activity"/>
    <property type="evidence" value="ECO:0007669"/>
    <property type="project" value="UniProtKB-ARBA"/>
</dbReference>
<dbReference type="Pfam" id="PF05721">
    <property type="entry name" value="PhyH"/>
    <property type="match status" value="1"/>
</dbReference>
<evidence type="ECO:0000313" key="2">
    <source>
        <dbReference type="EMBL" id="GGG16632.1"/>
    </source>
</evidence>
<gene>
    <name evidence="2" type="ORF">GCM10010964_01190</name>
</gene>
<dbReference type="PANTHER" id="PTHR20883">
    <property type="entry name" value="PHYTANOYL-COA DIOXYGENASE DOMAIN CONTAINING 1"/>
    <property type="match status" value="1"/>
</dbReference>
<dbReference type="EMBL" id="BMKS01000001">
    <property type="protein sequence ID" value="GGG16632.1"/>
    <property type="molecule type" value="Genomic_DNA"/>
</dbReference>
<name>A0A8J2Z7A1_9PROT</name>
<evidence type="ECO:0000256" key="1">
    <source>
        <dbReference type="ARBA" id="ARBA00001954"/>
    </source>
</evidence>
<proteinExistence type="predicted"/>
<dbReference type="SUPFAM" id="SSF51197">
    <property type="entry name" value="Clavaminate synthase-like"/>
    <property type="match status" value="1"/>
</dbReference>
<protein>
    <submittedName>
        <fullName evidence="2">L-proline 4-hydroxylase</fullName>
    </submittedName>
</protein>
<reference evidence="2 3" key="1">
    <citation type="journal article" date="2014" name="Int. J. Syst. Evol. Microbiol.">
        <title>Complete genome sequence of Corynebacterium casei LMG S-19264T (=DSM 44701T), isolated from a smear-ripened cheese.</title>
        <authorList>
            <consortium name="US DOE Joint Genome Institute (JGI-PGF)"/>
            <person name="Walter F."/>
            <person name="Albersmeier A."/>
            <person name="Kalinowski J."/>
            <person name="Ruckert C."/>
        </authorList>
    </citation>
    <scope>NUCLEOTIDE SEQUENCE [LARGE SCALE GENOMIC DNA]</scope>
    <source>
        <strain evidence="2 3">CGMCC 1.16330</strain>
    </source>
</reference>